<dbReference type="InterPro" id="IPR011611">
    <property type="entry name" value="PfkB_dom"/>
</dbReference>
<dbReference type="GO" id="GO:0016301">
    <property type="term" value="F:kinase activity"/>
    <property type="evidence" value="ECO:0007669"/>
    <property type="project" value="UniProtKB-KW"/>
</dbReference>
<accession>A0A9X0B7J4</accession>
<dbReference type="PROSITE" id="PS00584">
    <property type="entry name" value="PFKB_KINASES_2"/>
    <property type="match status" value="1"/>
</dbReference>
<proteinExistence type="predicted"/>
<dbReference type="InterPro" id="IPR002173">
    <property type="entry name" value="Carboh/pur_kinase_PfkB_CS"/>
</dbReference>
<reference evidence="4" key="1">
    <citation type="submission" date="2022-11" db="EMBL/GenBank/DDBJ databases">
        <authorList>
            <person name="Petersen C."/>
        </authorList>
    </citation>
    <scope>NUCLEOTIDE SEQUENCE</scope>
    <source>
        <strain evidence="4">IBT 29864</strain>
    </source>
</reference>
<dbReference type="OrthoDB" id="204058at2759"/>
<evidence type="ECO:0000256" key="1">
    <source>
        <dbReference type="ARBA" id="ARBA00022679"/>
    </source>
</evidence>
<evidence type="ECO:0000313" key="4">
    <source>
        <dbReference type="EMBL" id="KAJ5390892.1"/>
    </source>
</evidence>
<keyword evidence="5" id="KW-1185">Reference proteome</keyword>
<dbReference type="Pfam" id="PF00294">
    <property type="entry name" value="PfkB"/>
    <property type="match status" value="1"/>
</dbReference>
<feature type="domain" description="Carbohydrate kinase PfkB" evidence="3">
    <location>
        <begin position="32"/>
        <end position="248"/>
    </location>
</feature>
<keyword evidence="1" id="KW-0808">Transferase</keyword>
<keyword evidence="2" id="KW-0418">Kinase</keyword>
<dbReference type="AlphaFoldDB" id="A0A9X0B7J4"/>
<sequence>MDRELPLALITILSAKSSIASQQIRTAFGPRVNLDHCIYREGFEEPASCYIIKSQSTGSRTIVNYNNLPEITLEEFIGVANELGPKATWFHFEGRTPEMTLQFIHYLRKQYPSMKVSVEVEKPGRSGLQKLAEEADVVFYSKTWAQDLGYRTAEECLREQSTRVHKASLLFCTWGEDGASALEPSTGNFANVAAYTTENFQVVDPIGAGDTFIAGMLYALNCKGKDWDLSKKLVFANRVAGIKVSQEGFAGLDRVFASFV</sequence>
<comment type="caution">
    <text evidence="4">The sequence shown here is derived from an EMBL/GenBank/DDBJ whole genome shotgun (WGS) entry which is preliminary data.</text>
</comment>
<protein>
    <submittedName>
        <fullName evidence="4">Ribokinase-like protein</fullName>
    </submittedName>
</protein>
<dbReference type="GeneID" id="81434068"/>
<evidence type="ECO:0000256" key="2">
    <source>
        <dbReference type="ARBA" id="ARBA00022777"/>
    </source>
</evidence>
<reference evidence="4" key="2">
    <citation type="journal article" date="2023" name="IMA Fungus">
        <title>Comparative genomic study of the Penicillium genus elucidates a diverse pangenome and 15 lateral gene transfer events.</title>
        <authorList>
            <person name="Petersen C."/>
            <person name="Sorensen T."/>
            <person name="Nielsen M.R."/>
            <person name="Sondergaard T.E."/>
            <person name="Sorensen J.L."/>
            <person name="Fitzpatrick D.A."/>
            <person name="Frisvad J.C."/>
            <person name="Nielsen K.L."/>
        </authorList>
    </citation>
    <scope>NUCLEOTIDE SEQUENCE</scope>
    <source>
        <strain evidence="4">IBT 29864</strain>
    </source>
</reference>
<evidence type="ECO:0000313" key="5">
    <source>
        <dbReference type="Proteomes" id="UP001147782"/>
    </source>
</evidence>
<dbReference type="Proteomes" id="UP001147782">
    <property type="component" value="Unassembled WGS sequence"/>
</dbReference>
<dbReference type="InterPro" id="IPR029056">
    <property type="entry name" value="Ribokinase-like"/>
</dbReference>
<organism evidence="4 5">
    <name type="scientific">Penicillium cataractarum</name>
    <dbReference type="NCBI Taxonomy" id="2100454"/>
    <lineage>
        <taxon>Eukaryota</taxon>
        <taxon>Fungi</taxon>
        <taxon>Dikarya</taxon>
        <taxon>Ascomycota</taxon>
        <taxon>Pezizomycotina</taxon>
        <taxon>Eurotiomycetes</taxon>
        <taxon>Eurotiomycetidae</taxon>
        <taxon>Eurotiales</taxon>
        <taxon>Aspergillaceae</taxon>
        <taxon>Penicillium</taxon>
    </lineage>
</organism>
<dbReference type="RefSeq" id="XP_056561620.1">
    <property type="nucleotide sequence ID" value="XM_056694891.1"/>
</dbReference>
<dbReference type="PANTHER" id="PTHR42774">
    <property type="entry name" value="PHOSPHOTRANSFERASE SYSTEM TRANSPORT PROTEIN"/>
    <property type="match status" value="1"/>
</dbReference>
<dbReference type="SUPFAM" id="SSF53613">
    <property type="entry name" value="Ribokinase-like"/>
    <property type="match status" value="1"/>
</dbReference>
<dbReference type="Gene3D" id="3.40.1190.20">
    <property type="match status" value="1"/>
</dbReference>
<evidence type="ECO:0000259" key="3">
    <source>
        <dbReference type="Pfam" id="PF00294"/>
    </source>
</evidence>
<dbReference type="EMBL" id="JAPZBS010000001">
    <property type="protein sequence ID" value="KAJ5390892.1"/>
    <property type="molecule type" value="Genomic_DNA"/>
</dbReference>
<name>A0A9X0B7J4_9EURO</name>
<dbReference type="InterPro" id="IPR052562">
    <property type="entry name" value="Ketohexokinase-related"/>
</dbReference>
<dbReference type="PANTHER" id="PTHR42774:SF3">
    <property type="entry name" value="KETOHEXOKINASE"/>
    <property type="match status" value="1"/>
</dbReference>
<gene>
    <name evidence="4" type="ORF">N7496_001960</name>
</gene>